<accession>A0ABX3SXC3</accession>
<feature type="region of interest" description="Disordered" evidence="1">
    <location>
        <begin position="10"/>
        <end position="30"/>
    </location>
</feature>
<sequence length="109" mass="11681">MFVDADLLHSGANESHRAGGHAQDGADQLSRGPLLSGMFGGFPAAESFHGAVTSAHAQHVKTLQGHRETLTELGRKAHYAANEFTDMDDRNAAEMRAVRCSSDTSAFRI</sequence>
<dbReference type="EMBL" id="MVHV01000001">
    <property type="protein sequence ID" value="ORA85316.1"/>
    <property type="molecule type" value="Genomic_DNA"/>
</dbReference>
<evidence type="ECO:0000313" key="2">
    <source>
        <dbReference type="EMBL" id="ORA85316.1"/>
    </source>
</evidence>
<evidence type="ECO:0000256" key="1">
    <source>
        <dbReference type="SAM" id="MobiDB-lite"/>
    </source>
</evidence>
<keyword evidence="3" id="KW-1185">Reference proteome</keyword>
<name>A0ABX3SXC3_MYCMA</name>
<comment type="caution">
    <text evidence="2">The sequence shown here is derived from an EMBL/GenBank/DDBJ whole genome shotgun (WGS) entry which is preliminary data.</text>
</comment>
<protein>
    <recommendedName>
        <fullName evidence="4">DUF2563 domain-containing protein</fullName>
    </recommendedName>
</protein>
<dbReference type="Pfam" id="PF10817">
    <property type="entry name" value="DUF2563"/>
    <property type="match status" value="1"/>
</dbReference>
<gene>
    <name evidence="2" type="ORF">BST29_00080</name>
</gene>
<evidence type="ECO:0000313" key="3">
    <source>
        <dbReference type="Proteomes" id="UP000243140"/>
    </source>
</evidence>
<dbReference type="InterPro" id="IPR022534">
    <property type="entry name" value="DUF2563"/>
</dbReference>
<dbReference type="Proteomes" id="UP000243140">
    <property type="component" value="Unassembled WGS sequence"/>
</dbReference>
<dbReference type="RefSeq" id="WP_083008581.1">
    <property type="nucleotide sequence ID" value="NZ_CP060015.1"/>
</dbReference>
<organism evidence="2 3">
    <name type="scientific">Mycobacterium malmoense</name>
    <dbReference type="NCBI Taxonomy" id="1780"/>
    <lineage>
        <taxon>Bacteria</taxon>
        <taxon>Bacillati</taxon>
        <taxon>Actinomycetota</taxon>
        <taxon>Actinomycetes</taxon>
        <taxon>Mycobacteriales</taxon>
        <taxon>Mycobacteriaceae</taxon>
        <taxon>Mycobacterium</taxon>
    </lineage>
</organism>
<evidence type="ECO:0008006" key="4">
    <source>
        <dbReference type="Google" id="ProtNLM"/>
    </source>
</evidence>
<reference evidence="2 3" key="1">
    <citation type="submission" date="2017-02" db="EMBL/GenBank/DDBJ databases">
        <title>The new phylogeny of genus Mycobacterium.</title>
        <authorList>
            <person name="Tortoli E."/>
            <person name="Trovato A."/>
            <person name="Cirillo D.M."/>
        </authorList>
    </citation>
    <scope>NUCLEOTIDE SEQUENCE [LARGE SCALE GENOMIC DNA]</scope>
    <source>
        <strain evidence="2 3">IP1130001</strain>
    </source>
</reference>
<proteinExistence type="predicted"/>